<sequence length="694" mass="75515">MGIGAKIKTKARATVTGIRNDANFSRIPHGARVVGKRFRAGAGHYFLNKIPIYTWISAYVPVWLIGDAIAGLSTGLVMFPRAVMFSALAGLPVQAALTASWLRASYMSVGPVFMPSFIIGHTISSMKGSGLPPVLIAATLSLCVGIWSLLMGLLNLGFLFDSISVPIVLGFTCGMAIVAYMGQVAPLFGLVGVSPMLAQLTGQFIAKLPQTNLPALALGAGCIVFLVVLQKVEKKWGTRNESLRIATTSRNFFVLLLATAIGYIVNLHRVKPLWLTVGPVETDIRGVQGLSFQLVQKLFLSSFILWFGIAIEHVLIAKALARMRGYTVDPSQELVHLGVSNIANSFMGGLPVGGGDMSSASVNATSGARSPLSGLFVAAMVGGGMKPLSGFIKFIPLPAVAAVVIVATIDVMPSPGEMSKYWKWSFTDWATFLITFNTTLIVTPETGLEVGGAILAIYTLFRLILSRPRAVQCPDLESRYGTLALPIWEEAEIPQGVFVMRLEHDLMFANAERIKKSIVDTAMITHSAVPSTCNKNDRAWNDCIDKHIKYLRQRAGIREDDHTLPRMQIVVLDLSAASFIDSSGLHAIEDIKCQLQSYGGADVEFRFVGLRDAVQRRFDRAKWNLASPYDEDQETTADEKKTPADYVFDHLHHAIRMPSKRTVDSPAQEPVAWEKDDISIVNIGRPAVVARDMI</sequence>
<dbReference type="GO" id="GO:0055085">
    <property type="term" value="P:transmembrane transport"/>
    <property type="evidence" value="ECO:0007669"/>
    <property type="project" value="InterPro"/>
</dbReference>
<evidence type="ECO:0000256" key="1">
    <source>
        <dbReference type="ARBA" id="ARBA00004141"/>
    </source>
</evidence>
<feature type="transmembrane region" description="Helical" evidence="5">
    <location>
        <begin position="104"/>
        <end position="123"/>
    </location>
</feature>
<feature type="transmembrane region" description="Helical" evidence="5">
    <location>
        <begin position="213"/>
        <end position="232"/>
    </location>
</feature>
<organism evidence="7 8">
    <name type="scientific">Fusarium albosuccineum</name>
    <dbReference type="NCBI Taxonomy" id="1237068"/>
    <lineage>
        <taxon>Eukaryota</taxon>
        <taxon>Fungi</taxon>
        <taxon>Dikarya</taxon>
        <taxon>Ascomycota</taxon>
        <taxon>Pezizomycotina</taxon>
        <taxon>Sordariomycetes</taxon>
        <taxon>Hypocreomycetidae</taxon>
        <taxon>Hypocreales</taxon>
        <taxon>Nectriaceae</taxon>
        <taxon>Fusarium</taxon>
        <taxon>Fusarium decemcellulare species complex</taxon>
    </lineage>
</organism>
<dbReference type="InterPro" id="IPR002645">
    <property type="entry name" value="STAS_dom"/>
</dbReference>
<dbReference type="InterPro" id="IPR011547">
    <property type="entry name" value="SLC26A/SulP_dom"/>
</dbReference>
<evidence type="ECO:0000256" key="4">
    <source>
        <dbReference type="ARBA" id="ARBA00023136"/>
    </source>
</evidence>
<evidence type="ECO:0000256" key="2">
    <source>
        <dbReference type="ARBA" id="ARBA00022692"/>
    </source>
</evidence>
<evidence type="ECO:0000256" key="3">
    <source>
        <dbReference type="ARBA" id="ARBA00022989"/>
    </source>
</evidence>
<feature type="transmembrane region" description="Helical" evidence="5">
    <location>
        <begin position="167"/>
        <end position="193"/>
    </location>
</feature>
<comment type="caution">
    <text evidence="7">The sequence shown here is derived from an EMBL/GenBank/DDBJ whole genome shotgun (WGS) entry which is preliminary data.</text>
</comment>
<feature type="domain" description="STAS" evidence="6">
    <location>
        <begin position="487"/>
        <end position="658"/>
    </location>
</feature>
<evidence type="ECO:0000313" key="7">
    <source>
        <dbReference type="EMBL" id="KAF4472977.1"/>
    </source>
</evidence>
<keyword evidence="8" id="KW-1185">Reference proteome</keyword>
<dbReference type="Gene3D" id="3.30.750.24">
    <property type="entry name" value="STAS domain"/>
    <property type="match status" value="1"/>
</dbReference>
<protein>
    <submittedName>
        <fullName evidence="7">Sulfate permease</fullName>
    </submittedName>
</protein>
<keyword evidence="2 5" id="KW-0812">Transmembrane</keyword>
<evidence type="ECO:0000256" key="5">
    <source>
        <dbReference type="SAM" id="Phobius"/>
    </source>
</evidence>
<feature type="transmembrane region" description="Helical" evidence="5">
    <location>
        <begin position="252"/>
        <end position="270"/>
    </location>
</feature>
<keyword evidence="4 5" id="KW-0472">Membrane</keyword>
<dbReference type="Pfam" id="PF00916">
    <property type="entry name" value="Sulfate_transp"/>
    <property type="match status" value="1"/>
</dbReference>
<name>A0A8H4LP13_9HYPO</name>
<dbReference type="PROSITE" id="PS50801">
    <property type="entry name" value="STAS"/>
    <property type="match status" value="1"/>
</dbReference>
<dbReference type="InterPro" id="IPR001902">
    <property type="entry name" value="SLC26A/SulP_fam"/>
</dbReference>
<dbReference type="OrthoDB" id="288203at2759"/>
<comment type="subcellular location">
    <subcellularLocation>
        <location evidence="1">Membrane</location>
        <topology evidence="1">Multi-pass membrane protein</topology>
    </subcellularLocation>
</comment>
<feature type="transmembrane region" description="Helical" evidence="5">
    <location>
        <begin position="135"/>
        <end position="160"/>
    </location>
</feature>
<feature type="transmembrane region" description="Helical" evidence="5">
    <location>
        <begin position="78"/>
        <end position="97"/>
    </location>
</feature>
<evidence type="ECO:0000259" key="6">
    <source>
        <dbReference type="PROSITE" id="PS50801"/>
    </source>
</evidence>
<dbReference type="GO" id="GO:0016020">
    <property type="term" value="C:membrane"/>
    <property type="evidence" value="ECO:0007669"/>
    <property type="project" value="UniProtKB-SubCell"/>
</dbReference>
<gene>
    <name evidence="7" type="ORF">FALBO_145</name>
</gene>
<evidence type="ECO:0000313" key="8">
    <source>
        <dbReference type="Proteomes" id="UP000554235"/>
    </source>
</evidence>
<dbReference type="Pfam" id="PF01740">
    <property type="entry name" value="STAS"/>
    <property type="match status" value="1"/>
</dbReference>
<dbReference type="PANTHER" id="PTHR11814">
    <property type="entry name" value="SULFATE TRANSPORTER"/>
    <property type="match status" value="1"/>
</dbReference>
<keyword evidence="3 5" id="KW-1133">Transmembrane helix</keyword>
<accession>A0A8H4LP13</accession>
<reference evidence="7 8" key="1">
    <citation type="submission" date="2020-01" db="EMBL/GenBank/DDBJ databases">
        <title>Identification and distribution of gene clusters putatively required for synthesis of sphingolipid metabolism inhibitors in phylogenetically diverse species of the filamentous fungus Fusarium.</title>
        <authorList>
            <person name="Kim H.-S."/>
            <person name="Busman M."/>
            <person name="Brown D.W."/>
            <person name="Divon H."/>
            <person name="Uhlig S."/>
            <person name="Proctor R.H."/>
        </authorList>
    </citation>
    <scope>NUCLEOTIDE SEQUENCE [LARGE SCALE GENOMIC DNA]</scope>
    <source>
        <strain evidence="7 8">NRRL 20459</strain>
    </source>
</reference>
<feature type="transmembrane region" description="Helical" evidence="5">
    <location>
        <begin position="390"/>
        <end position="409"/>
    </location>
</feature>
<dbReference type="AlphaFoldDB" id="A0A8H4LP13"/>
<feature type="transmembrane region" description="Helical" evidence="5">
    <location>
        <begin position="298"/>
        <end position="316"/>
    </location>
</feature>
<dbReference type="Proteomes" id="UP000554235">
    <property type="component" value="Unassembled WGS sequence"/>
</dbReference>
<feature type="transmembrane region" description="Helical" evidence="5">
    <location>
        <begin position="46"/>
        <end position="66"/>
    </location>
</feature>
<dbReference type="CDD" id="cd07042">
    <property type="entry name" value="STAS_SulP_like_sulfate_transporter"/>
    <property type="match status" value="1"/>
</dbReference>
<dbReference type="InterPro" id="IPR036513">
    <property type="entry name" value="STAS_dom_sf"/>
</dbReference>
<proteinExistence type="predicted"/>
<dbReference type="EMBL" id="JAADYS010000016">
    <property type="protein sequence ID" value="KAF4472977.1"/>
    <property type="molecule type" value="Genomic_DNA"/>
</dbReference>
<dbReference type="SUPFAM" id="SSF52091">
    <property type="entry name" value="SpoIIaa-like"/>
    <property type="match status" value="1"/>
</dbReference>